<dbReference type="RefSeq" id="WP_191190133.1">
    <property type="nucleotide sequence ID" value="NZ_JACWMY010000008.1"/>
</dbReference>
<dbReference type="SUPFAM" id="SSF56601">
    <property type="entry name" value="beta-lactamase/transpeptidase-like"/>
    <property type="match status" value="1"/>
</dbReference>
<dbReference type="GO" id="GO:0016787">
    <property type="term" value="F:hydrolase activity"/>
    <property type="evidence" value="ECO:0007669"/>
    <property type="project" value="UniProtKB-KW"/>
</dbReference>
<keyword evidence="2" id="KW-0378">Hydrolase</keyword>
<dbReference type="PANTHER" id="PTHR43283">
    <property type="entry name" value="BETA-LACTAMASE-RELATED"/>
    <property type="match status" value="1"/>
</dbReference>
<gene>
    <name evidence="2" type="ORF">IDJ77_16825</name>
</gene>
<dbReference type="InterPro" id="IPR001466">
    <property type="entry name" value="Beta-lactam-related"/>
</dbReference>
<evidence type="ECO:0000259" key="1">
    <source>
        <dbReference type="Pfam" id="PF00144"/>
    </source>
</evidence>
<protein>
    <submittedName>
        <fullName evidence="2">Serine hydrolase</fullName>
    </submittedName>
</protein>
<dbReference type="InterPro" id="IPR050789">
    <property type="entry name" value="Diverse_Enzym_Activities"/>
</dbReference>
<reference evidence="2 3" key="1">
    <citation type="submission" date="2020-09" db="EMBL/GenBank/DDBJ databases">
        <title>Novel species of Mucilaginibacter isolated from a glacier on the Tibetan Plateau.</title>
        <authorList>
            <person name="Liu Q."/>
            <person name="Xin Y.-H."/>
        </authorList>
    </citation>
    <scope>NUCLEOTIDE SEQUENCE [LARGE SCALE GENOMIC DNA]</scope>
    <source>
        <strain evidence="2 3">ZT4R22</strain>
    </source>
</reference>
<dbReference type="Proteomes" id="UP000606600">
    <property type="component" value="Unassembled WGS sequence"/>
</dbReference>
<dbReference type="Gene3D" id="3.40.710.10">
    <property type="entry name" value="DD-peptidase/beta-lactamase superfamily"/>
    <property type="match status" value="1"/>
</dbReference>
<comment type="caution">
    <text evidence="2">The sequence shown here is derived from an EMBL/GenBank/DDBJ whole genome shotgun (WGS) entry which is preliminary data.</text>
</comment>
<name>A0ABR7WTA0_9SPHI</name>
<keyword evidence="3" id="KW-1185">Reference proteome</keyword>
<dbReference type="PANTHER" id="PTHR43283:SF7">
    <property type="entry name" value="BETA-LACTAMASE-RELATED DOMAIN-CONTAINING PROTEIN"/>
    <property type="match status" value="1"/>
</dbReference>
<dbReference type="Pfam" id="PF00144">
    <property type="entry name" value="Beta-lactamase"/>
    <property type="match status" value="1"/>
</dbReference>
<feature type="domain" description="Beta-lactamase-related" evidence="1">
    <location>
        <begin position="57"/>
        <end position="320"/>
    </location>
</feature>
<accession>A0ABR7WTA0</accession>
<dbReference type="EMBL" id="JACWMY010000008">
    <property type="protein sequence ID" value="MBD1365481.1"/>
    <property type="molecule type" value="Genomic_DNA"/>
</dbReference>
<evidence type="ECO:0000313" key="2">
    <source>
        <dbReference type="EMBL" id="MBD1365481.1"/>
    </source>
</evidence>
<organism evidence="2 3">
    <name type="scientific">Mucilaginibacter pankratovii</name>
    <dbReference type="NCBI Taxonomy" id="2772110"/>
    <lineage>
        <taxon>Bacteria</taxon>
        <taxon>Pseudomonadati</taxon>
        <taxon>Bacteroidota</taxon>
        <taxon>Sphingobacteriia</taxon>
        <taxon>Sphingobacteriales</taxon>
        <taxon>Sphingobacteriaceae</taxon>
        <taxon>Mucilaginibacter</taxon>
    </lineage>
</organism>
<evidence type="ECO:0000313" key="3">
    <source>
        <dbReference type="Proteomes" id="UP000606600"/>
    </source>
</evidence>
<sequence>MKRKLLLHLILVFVCAELVFSHSKNIKKSDEFSAFQIGEPEEEGFSSSKLSAIFPYVRNQQVNVQSLMIIRDDKIVFDAYFYPYANGLQHDIASCTKSITSLLIGIAIDKGFIRNENELVKNYFPEINSYSKNFQTLTIKNLLTMTSGLNCGSDNEETVFSGLFKASDWPAYIFNIPSTNPPGKQFSYCSCNFYLLAEILYRSTKLSPEKFANKYLFKPMGINNFYWTKNNKGVNYGWGDLALNPYDMAKTGRLLLNNGKWNGAQLISESYIKKATGMQVTFNDHKGYGYGFWVDNDHSFNAVGRGGQRIHVDRLYNAIVVATGGGYDWDEKGGLSDIIGGSIHLDALSKNQPASDSLKAAIANAAKMSGILPVVSLANARQDVLFNRTLIFEKNSLNISTARIITSGYADTIFRITNLSGKVVNYPLGKGTKYNYFKDTSSNHVYAIRGYWKSQDDFVVDFNTLTKINAYKIDFTLKDKAIQVTIKEGTQGINDTLQVHFDSNQ</sequence>
<proteinExistence type="predicted"/>
<dbReference type="InterPro" id="IPR012338">
    <property type="entry name" value="Beta-lactam/transpept-like"/>
</dbReference>